<dbReference type="Proteomes" id="UP001150569">
    <property type="component" value="Unassembled WGS sequence"/>
</dbReference>
<reference evidence="9" key="1">
    <citation type="submission" date="2022-07" db="EMBL/GenBank/DDBJ databases">
        <title>Phylogenomic reconstructions and comparative analyses of Kickxellomycotina fungi.</title>
        <authorList>
            <person name="Reynolds N.K."/>
            <person name="Stajich J.E."/>
            <person name="Barry K."/>
            <person name="Grigoriev I.V."/>
            <person name="Crous P."/>
            <person name="Smith M.E."/>
        </authorList>
    </citation>
    <scope>NUCLEOTIDE SEQUENCE</scope>
    <source>
        <strain evidence="9">RSA 861</strain>
    </source>
</reference>
<proteinExistence type="inferred from homology"/>
<keyword evidence="10" id="KW-1185">Reference proteome</keyword>
<comment type="caution">
    <text evidence="9">The sequence shown here is derived from an EMBL/GenBank/DDBJ whole genome shotgun (WGS) entry which is preliminary data.</text>
</comment>
<evidence type="ECO:0000256" key="3">
    <source>
        <dbReference type="ARBA" id="ARBA00022692"/>
    </source>
</evidence>
<protein>
    <submittedName>
        <fullName evidence="9">GET complex subunit get1</fullName>
    </submittedName>
</protein>
<evidence type="ECO:0000256" key="8">
    <source>
        <dbReference type="SAM" id="SignalP"/>
    </source>
</evidence>
<evidence type="ECO:0000256" key="7">
    <source>
        <dbReference type="SAM" id="Phobius"/>
    </source>
</evidence>
<keyword evidence="5 7" id="KW-1133">Transmembrane helix</keyword>
<evidence type="ECO:0000313" key="10">
    <source>
        <dbReference type="Proteomes" id="UP001150569"/>
    </source>
</evidence>
<dbReference type="InterPro" id="IPR029012">
    <property type="entry name" value="Helix_hairpin_bin_sf"/>
</dbReference>
<dbReference type="InterPro" id="IPR028945">
    <property type="entry name" value="Get1"/>
</dbReference>
<dbReference type="EMBL" id="JANBPT010000759">
    <property type="protein sequence ID" value="KAJ1913308.1"/>
    <property type="molecule type" value="Genomic_DNA"/>
</dbReference>
<comment type="similarity">
    <text evidence="2">Belongs to the WRB/GET1 family.</text>
</comment>
<dbReference type="GO" id="GO:0043495">
    <property type="term" value="F:protein-membrane adaptor activity"/>
    <property type="evidence" value="ECO:0007669"/>
    <property type="project" value="TreeGrafter"/>
</dbReference>
<keyword evidence="6 7" id="KW-0472">Membrane</keyword>
<sequence>MYLLLFILALSFVTELCHSIGYSNLVTQLWHLYRQSRFSKEVRAQQTLKQDIIRLQKELRQTTAQDEFAKWAKIKRRLDKDMAAYDAQTSDAAFAKSAFEIKVTIALRILLYGSRTFVVFWYRSAPVFFLPSRWFNPIGWFLSFPLAPAGSVSIPVWMFVCHRIARQVIDVGRQSVKVVNVPTSS</sequence>
<dbReference type="PANTHER" id="PTHR42650:SF1">
    <property type="entry name" value="GUIDED ENTRY OF TAIL-ANCHORED PROTEINS FACTOR 1"/>
    <property type="match status" value="1"/>
</dbReference>
<dbReference type="AlphaFoldDB" id="A0A9W7ZUD7"/>
<dbReference type="Pfam" id="PF04420">
    <property type="entry name" value="CHD5"/>
    <property type="match status" value="1"/>
</dbReference>
<keyword evidence="8" id="KW-0732">Signal</keyword>
<keyword evidence="3 7" id="KW-0812">Transmembrane</keyword>
<dbReference type="PANTHER" id="PTHR42650">
    <property type="entry name" value="TAIL-ANCHORED PROTEIN INSERTION RECEPTOR WRB"/>
    <property type="match status" value="1"/>
</dbReference>
<evidence type="ECO:0000256" key="1">
    <source>
        <dbReference type="ARBA" id="ARBA00004477"/>
    </source>
</evidence>
<keyword evidence="4" id="KW-0256">Endoplasmic reticulum</keyword>
<evidence type="ECO:0000256" key="6">
    <source>
        <dbReference type="ARBA" id="ARBA00023136"/>
    </source>
</evidence>
<organism evidence="9 10">
    <name type="scientific">Tieghemiomyces parasiticus</name>
    <dbReference type="NCBI Taxonomy" id="78921"/>
    <lineage>
        <taxon>Eukaryota</taxon>
        <taxon>Fungi</taxon>
        <taxon>Fungi incertae sedis</taxon>
        <taxon>Zoopagomycota</taxon>
        <taxon>Kickxellomycotina</taxon>
        <taxon>Dimargaritomycetes</taxon>
        <taxon>Dimargaritales</taxon>
        <taxon>Dimargaritaceae</taxon>
        <taxon>Tieghemiomyces</taxon>
    </lineage>
</organism>
<evidence type="ECO:0000256" key="2">
    <source>
        <dbReference type="ARBA" id="ARBA00010799"/>
    </source>
</evidence>
<gene>
    <name evidence="9" type="primary">GET1_2</name>
    <name evidence="9" type="ORF">IWQ60_009267</name>
</gene>
<dbReference type="Gene3D" id="1.10.287.660">
    <property type="entry name" value="Helix hairpin bin"/>
    <property type="match status" value="1"/>
</dbReference>
<dbReference type="GO" id="GO:0005789">
    <property type="term" value="C:endoplasmic reticulum membrane"/>
    <property type="evidence" value="ECO:0007669"/>
    <property type="project" value="UniProtKB-SubCell"/>
</dbReference>
<accession>A0A9W7ZUD7</accession>
<feature type="chain" id="PRO_5040897848" evidence="8">
    <location>
        <begin position="20"/>
        <end position="185"/>
    </location>
</feature>
<evidence type="ECO:0000313" key="9">
    <source>
        <dbReference type="EMBL" id="KAJ1913308.1"/>
    </source>
</evidence>
<evidence type="ECO:0000256" key="5">
    <source>
        <dbReference type="ARBA" id="ARBA00022989"/>
    </source>
</evidence>
<name>A0A9W7ZUD7_9FUNG</name>
<evidence type="ECO:0000256" key="4">
    <source>
        <dbReference type="ARBA" id="ARBA00022824"/>
    </source>
</evidence>
<dbReference type="GO" id="GO:0071816">
    <property type="term" value="P:tail-anchored membrane protein insertion into ER membrane"/>
    <property type="evidence" value="ECO:0007669"/>
    <property type="project" value="InterPro"/>
</dbReference>
<feature type="transmembrane region" description="Helical" evidence="7">
    <location>
        <begin position="138"/>
        <end position="160"/>
    </location>
</feature>
<comment type="subcellular location">
    <subcellularLocation>
        <location evidence="1">Endoplasmic reticulum membrane</location>
        <topology evidence="1">Multi-pass membrane protein</topology>
    </subcellularLocation>
</comment>
<dbReference type="GO" id="GO:0043529">
    <property type="term" value="C:GET complex"/>
    <property type="evidence" value="ECO:0007669"/>
    <property type="project" value="TreeGrafter"/>
</dbReference>
<dbReference type="OrthoDB" id="69461at2759"/>
<feature type="signal peptide" evidence="8">
    <location>
        <begin position="1"/>
        <end position="19"/>
    </location>
</feature>